<evidence type="ECO:0000313" key="2">
    <source>
        <dbReference type="EMBL" id="KAK8489000.1"/>
    </source>
</evidence>
<organism evidence="2 3">
    <name type="scientific">Hibiscus sabdariffa</name>
    <name type="common">roselle</name>
    <dbReference type="NCBI Taxonomy" id="183260"/>
    <lineage>
        <taxon>Eukaryota</taxon>
        <taxon>Viridiplantae</taxon>
        <taxon>Streptophyta</taxon>
        <taxon>Embryophyta</taxon>
        <taxon>Tracheophyta</taxon>
        <taxon>Spermatophyta</taxon>
        <taxon>Magnoliopsida</taxon>
        <taxon>eudicotyledons</taxon>
        <taxon>Gunneridae</taxon>
        <taxon>Pentapetalae</taxon>
        <taxon>rosids</taxon>
        <taxon>malvids</taxon>
        <taxon>Malvales</taxon>
        <taxon>Malvaceae</taxon>
        <taxon>Malvoideae</taxon>
        <taxon>Hibiscus</taxon>
    </lineage>
</organism>
<name>A0ABR2A8U0_9ROSI</name>
<dbReference type="EMBL" id="JBBPBN010000330">
    <property type="protein sequence ID" value="KAK8489000.1"/>
    <property type="molecule type" value="Genomic_DNA"/>
</dbReference>
<comment type="caution">
    <text evidence="2">The sequence shown here is derived from an EMBL/GenBank/DDBJ whole genome shotgun (WGS) entry which is preliminary data.</text>
</comment>
<evidence type="ECO:0000313" key="3">
    <source>
        <dbReference type="Proteomes" id="UP001396334"/>
    </source>
</evidence>
<reference evidence="2 3" key="1">
    <citation type="journal article" date="2024" name="G3 (Bethesda)">
        <title>Genome assembly of Hibiscus sabdariffa L. provides insights into metabolisms of medicinal natural products.</title>
        <authorList>
            <person name="Kim T."/>
        </authorList>
    </citation>
    <scope>NUCLEOTIDE SEQUENCE [LARGE SCALE GENOMIC DNA]</scope>
    <source>
        <strain evidence="2">TK-2024</strain>
        <tissue evidence="2">Old leaves</tissue>
    </source>
</reference>
<feature type="domain" description="RNase H type-1" evidence="1">
    <location>
        <begin position="187"/>
        <end position="257"/>
    </location>
</feature>
<dbReference type="Proteomes" id="UP001396334">
    <property type="component" value="Unassembled WGS sequence"/>
</dbReference>
<evidence type="ECO:0000259" key="1">
    <source>
        <dbReference type="Pfam" id="PF13456"/>
    </source>
</evidence>
<dbReference type="Pfam" id="PF13456">
    <property type="entry name" value="RVT_3"/>
    <property type="match status" value="1"/>
</dbReference>
<dbReference type="InterPro" id="IPR002156">
    <property type="entry name" value="RNaseH_domain"/>
</dbReference>
<keyword evidence="3" id="KW-1185">Reference proteome</keyword>
<accession>A0ABR2A8U0</accession>
<gene>
    <name evidence="2" type="ORF">V6N11_021009</name>
</gene>
<protein>
    <recommendedName>
        <fullName evidence="1">RNase H type-1 domain-containing protein</fullName>
    </recommendedName>
</protein>
<sequence length="356" mass="39059">MADEVAMLMGNLKFSEEELSKMESDGLQCKEQSNETERWVIAKLFTLRKVEGTSLIRVFYSVWKDQPLEEALDLGSNFFLFKFVKLEDKDKPVGEEGPYQFGDWLRALMVRKKPSQGVKKQGIVYTDKDMGGLGNGCGRGQSVENINQVGLRGGGSGQTALASRLKNRCANRVLLGKYEVCTPIGSKKARSSSCSLVIFEGDASNIVSMLSRRELDRSLAAAHLTSTVEALDDHPGFSFAFVRRALNRAAHGLAQWAIHLHVDVLEGGEDTLVVTNDSLEQATPVEDVVQKQGNFTTVDNLVDVADNFCTTPVYGDDFHNFTARVHSSGASIEVESNSPLVENTLQSSNDDLNGID</sequence>
<proteinExistence type="predicted"/>